<dbReference type="eggNOG" id="KOG0701">
    <property type="taxonomic scope" value="Eukaryota"/>
</dbReference>
<dbReference type="InterPro" id="IPR048512">
    <property type="entry name" value="Dicer_platform"/>
</dbReference>
<dbReference type="SMART" id="SM00949">
    <property type="entry name" value="PAZ"/>
    <property type="match status" value="1"/>
</dbReference>
<evidence type="ECO:0000256" key="9">
    <source>
        <dbReference type="ARBA" id="ARBA00022840"/>
    </source>
</evidence>
<evidence type="ECO:0000256" key="1">
    <source>
        <dbReference type="ARBA" id="ARBA00001936"/>
    </source>
</evidence>
<dbReference type="SMART" id="SM00535">
    <property type="entry name" value="RIBOc"/>
    <property type="match status" value="2"/>
</dbReference>
<evidence type="ECO:0000256" key="8">
    <source>
        <dbReference type="ARBA" id="ARBA00022806"/>
    </source>
</evidence>
<evidence type="ECO:0000256" key="6">
    <source>
        <dbReference type="ARBA" id="ARBA00022741"/>
    </source>
</evidence>
<dbReference type="GO" id="GO:0003677">
    <property type="term" value="F:DNA binding"/>
    <property type="evidence" value="ECO:0007669"/>
    <property type="project" value="InterPro"/>
</dbReference>
<protein>
    <submittedName>
        <fullName evidence="22">Uncharacterized protein, isoform A</fullName>
        <ecNumber evidence="22 23">3.1.26.3</ecNumber>
    </submittedName>
    <submittedName>
        <fullName evidence="23">Uncharacterized protein, isoform B</fullName>
    </submittedName>
</protein>
<dbReference type="SUPFAM" id="SSF54768">
    <property type="entry name" value="dsRNA-binding domain-like"/>
    <property type="match status" value="1"/>
</dbReference>
<keyword evidence="12" id="KW-0943">RNA-mediated gene silencing</keyword>
<dbReference type="GO" id="GO:0009597">
    <property type="term" value="P:detection of virus"/>
    <property type="evidence" value="ECO:0007669"/>
    <property type="project" value="EnsemblMetazoa"/>
</dbReference>
<evidence type="ECO:0000259" key="17">
    <source>
        <dbReference type="PROSITE" id="PS50142"/>
    </source>
</evidence>
<dbReference type="InterPro" id="IPR036389">
    <property type="entry name" value="RNase_III_sf"/>
</dbReference>
<dbReference type="SMART" id="SM00490">
    <property type="entry name" value="HELICc"/>
    <property type="match status" value="1"/>
</dbReference>
<dbReference type="PROSITE" id="PS50821">
    <property type="entry name" value="PAZ"/>
    <property type="match status" value="1"/>
</dbReference>
<reference evidence="22 24" key="1">
    <citation type="journal article" date="2007" name="Nature">
        <title>Evolution of genes and genomes on the Drosophila phylogeny.</title>
        <authorList>
            <consortium name="Drosophila 12 Genomes Consortium"/>
            <person name="Clark A.G."/>
            <person name="Eisen M.B."/>
            <person name="Smith D.R."/>
            <person name="Bergman C.M."/>
            <person name="Oliver B."/>
            <person name="Markow T.A."/>
            <person name="Kaufman T.C."/>
            <person name="Kellis M."/>
            <person name="Gelbart W."/>
            <person name="Iyer V.N."/>
            <person name="Pollard D.A."/>
            <person name="Sackton T.B."/>
            <person name="Larracuente A.M."/>
            <person name="Singh N.D."/>
            <person name="Abad J.P."/>
            <person name="Abt D.N."/>
            <person name="Adryan B."/>
            <person name="Aguade M."/>
            <person name="Akashi H."/>
            <person name="Anderson W.W."/>
            <person name="Aquadro C.F."/>
            <person name="Ardell D.H."/>
            <person name="Arguello R."/>
            <person name="Artieri C.G."/>
            <person name="Barbash D.A."/>
            <person name="Barker D."/>
            <person name="Barsanti P."/>
            <person name="Batterham P."/>
            <person name="Batzoglou S."/>
            <person name="Begun D."/>
            <person name="Bhutkar A."/>
            <person name="Blanco E."/>
            <person name="Bosak S.A."/>
            <person name="Bradley R.K."/>
            <person name="Brand A.D."/>
            <person name="Brent M.R."/>
            <person name="Brooks A.N."/>
            <person name="Brown R.H."/>
            <person name="Butlin R.K."/>
            <person name="Caggese C."/>
            <person name="Calvi B.R."/>
            <person name="Bernardo de Carvalho A."/>
            <person name="Caspi A."/>
            <person name="Castrezana S."/>
            <person name="Celniker S.E."/>
            <person name="Chang J.L."/>
            <person name="Chapple C."/>
            <person name="Chatterji S."/>
            <person name="Chinwalla A."/>
            <person name="Civetta A."/>
            <person name="Clifton S.W."/>
            <person name="Comeron J.M."/>
            <person name="Costello J.C."/>
            <person name="Coyne J.A."/>
            <person name="Daub J."/>
            <person name="David R.G."/>
            <person name="Delcher A.L."/>
            <person name="Delehaunty K."/>
            <person name="Do C.B."/>
            <person name="Ebling H."/>
            <person name="Edwards K."/>
            <person name="Eickbush T."/>
            <person name="Evans J.D."/>
            <person name="Filipski A."/>
            <person name="Findeiss S."/>
            <person name="Freyhult E."/>
            <person name="Fulton L."/>
            <person name="Fulton R."/>
            <person name="Garcia A.C."/>
            <person name="Gardiner A."/>
            <person name="Garfield D.A."/>
            <person name="Garvin B.E."/>
            <person name="Gibson G."/>
            <person name="Gilbert D."/>
            <person name="Gnerre S."/>
            <person name="Godfrey J."/>
            <person name="Good R."/>
            <person name="Gotea V."/>
            <person name="Gravely B."/>
            <person name="Greenberg A.J."/>
            <person name="Griffiths-Jones S."/>
            <person name="Gross S."/>
            <person name="Guigo R."/>
            <person name="Gustafson E.A."/>
            <person name="Haerty W."/>
            <person name="Hahn M.W."/>
            <person name="Halligan D.L."/>
            <person name="Halpern A.L."/>
            <person name="Halter G.M."/>
            <person name="Han M.V."/>
            <person name="Heger A."/>
            <person name="Hillier L."/>
            <person name="Hinrichs A.S."/>
            <person name="Holmes I."/>
            <person name="Hoskins R.A."/>
            <person name="Hubisz M.J."/>
            <person name="Hultmark D."/>
            <person name="Huntley M.A."/>
            <person name="Jaffe D.B."/>
            <person name="Jagadeeshan S."/>
            <person name="Jeck W.R."/>
            <person name="Johnson J."/>
            <person name="Jones C.D."/>
            <person name="Jordan W.C."/>
            <person name="Karpen G.H."/>
            <person name="Kataoka E."/>
            <person name="Keightley P.D."/>
            <person name="Kheradpour P."/>
            <person name="Kirkness E.F."/>
            <person name="Koerich L.B."/>
            <person name="Kristiansen K."/>
            <person name="Kudrna D."/>
            <person name="Kulathinal R.J."/>
            <person name="Kumar S."/>
            <person name="Kwok R."/>
            <person name="Lander E."/>
            <person name="Langley C.H."/>
            <person name="Lapoint R."/>
            <person name="Lazzaro B.P."/>
            <person name="Lee S.J."/>
            <person name="Levesque L."/>
            <person name="Li R."/>
            <person name="Lin C.F."/>
            <person name="Lin M.F."/>
            <person name="Lindblad-Toh K."/>
            <person name="Llopart A."/>
            <person name="Long M."/>
            <person name="Low L."/>
            <person name="Lozovsky E."/>
            <person name="Lu J."/>
            <person name="Luo M."/>
            <person name="Machado C.A."/>
            <person name="Makalowski W."/>
            <person name="Marzo M."/>
            <person name="Matsuda M."/>
            <person name="Matzkin L."/>
            <person name="McAllister B."/>
            <person name="McBride C.S."/>
            <person name="McKernan B."/>
            <person name="McKernan K."/>
            <person name="Mendez-Lago M."/>
            <person name="Minx P."/>
            <person name="Mollenhauer M.U."/>
            <person name="Montooth K."/>
            <person name="Mount S.M."/>
            <person name="Mu X."/>
            <person name="Myers E."/>
            <person name="Negre B."/>
            <person name="Newfeld S."/>
            <person name="Nielsen R."/>
            <person name="Noor M.A."/>
            <person name="O'Grady P."/>
            <person name="Pachter L."/>
            <person name="Papaceit M."/>
            <person name="Parisi M.J."/>
            <person name="Parisi M."/>
            <person name="Parts L."/>
            <person name="Pedersen J.S."/>
            <person name="Pesole G."/>
            <person name="Phillippy A.M."/>
            <person name="Ponting C.P."/>
            <person name="Pop M."/>
            <person name="Porcelli D."/>
            <person name="Powell J.R."/>
            <person name="Prohaska S."/>
            <person name="Pruitt K."/>
            <person name="Puig M."/>
            <person name="Quesneville H."/>
            <person name="Ram K.R."/>
            <person name="Rand D."/>
            <person name="Rasmussen M.D."/>
            <person name="Reed L.K."/>
            <person name="Reenan R."/>
            <person name="Reily A."/>
            <person name="Remington K.A."/>
            <person name="Rieger T.T."/>
            <person name="Ritchie M.G."/>
            <person name="Robin C."/>
            <person name="Rogers Y.H."/>
            <person name="Rohde C."/>
            <person name="Rozas J."/>
            <person name="Rubenfield M.J."/>
            <person name="Ruiz A."/>
            <person name="Russo S."/>
            <person name="Salzberg S.L."/>
            <person name="Sanchez-Gracia A."/>
            <person name="Saranga D.J."/>
            <person name="Sato H."/>
            <person name="Schaeffer S.W."/>
            <person name="Schatz M.C."/>
            <person name="Schlenke T."/>
            <person name="Schwartz R."/>
            <person name="Segarra C."/>
            <person name="Singh R.S."/>
            <person name="Sirot L."/>
            <person name="Sirota M."/>
            <person name="Sisneros N.B."/>
            <person name="Smith C.D."/>
            <person name="Smith T.F."/>
            <person name="Spieth J."/>
            <person name="Stage D.E."/>
            <person name="Stark A."/>
            <person name="Stephan W."/>
            <person name="Strausberg R.L."/>
            <person name="Strempel S."/>
            <person name="Sturgill D."/>
            <person name="Sutton G."/>
            <person name="Sutton G.G."/>
            <person name="Tao W."/>
            <person name="Teichmann S."/>
            <person name="Tobari Y.N."/>
            <person name="Tomimura Y."/>
            <person name="Tsolas J.M."/>
            <person name="Valente V.L."/>
            <person name="Venter E."/>
            <person name="Venter J.C."/>
            <person name="Vicario S."/>
            <person name="Vieira F.G."/>
            <person name="Vilella A.J."/>
            <person name="Villasante A."/>
            <person name="Walenz B."/>
            <person name="Wang J."/>
            <person name="Wasserman M."/>
            <person name="Watts T."/>
            <person name="Wilson D."/>
            <person name="Wilson R.K."/>
            <person name="Wing R.A."/>
            <person name="Wolfner M.F."/>
            <person name="Wong A."/>
            <person name="Wong G.K."/>
            <person name="Wu C.I."/>
            <person name="Wu G."/>
            <person name="Yamamoto D."/>
            <person name="Yang H.P."/>
            <person name="Yang S.P."/>
            <person name="Yorke J.A."/>
            <person name="Yoshida K."/>
            <person name="Zdobnov E."/>
            <person name="Zhang P."/>
            <person name="Zhang Y."/>
            <person name="Zimin A.V."/>
            <person name="Baldwin J."/>
            <person name="Abdouelleil A."/>
            <person name="Abdulkadir J."/>
            <person name="Abebe A."/>
            <person name="Abera B."/>
            <person name="Abreu J."/>
            <person name="Acer S.C."/>
            <person name="Aftuck L."/>
            <person name="Alexander A."/>
            <person name="An P."/>
            <person name="Anderson E."/>
            <person name="Anderson S."/>
            <person name="Arachi H."/>
            <person name="Azer M."/>
            <person name="Bachantsang P."/>
            <person name="Barry A."/>
            <person name="Bayul T."/>
            <person name="Berlin A."/>
            <person name="Bessette D."/>
            <person name="Bloom T."/>
            <person name="Blye J."/>
            <person name="Boguslavskiy L."/>
            <person name="Bonnet C."/>
            <person name="Boukhgalter B."/>
            <person name="Bourzgui I."/>
            <person name="Brown A."/>
            <person name="Cahill P."/>
            <person name="Channer S."/>
            <person name="Cheshatsang Y."/>
            <person name="Chuda L."/>
            <person name="Citroen M."/>
            <person name="Collymore A."/>
            <person name="Cooke P."/>
            <person name="Costello M."/>
            <person name="D'Aco K."/>
            <person name="Daza R."/>
            <person name="De Haan G."/>
            <person name="DeGray S."/>
            <person name="DeMaso C."/>
            <person name="Dhargay N."/>
            <person name="Dooley K."/>
            <person name="Dooley E."/>
            <person name="Doricent M."/>
            <person name="Dorje P."/>
            <person name="Dorjee K."/>
            <person name="Dupes A."/>
            <person name="Elong R."/>
            <person name="Falk J."/>
            <person name="Farina A."/>
            <person name="Faro S."/>
            <person name="Ferguson D."/>
            <person name="Fisher S."/>
            <person name="Foley C.D."/>
            <person name="Franke A."/>
            <person name="Friedrich D."/>
            <person name="Gadbois L."/>
            <person name="Gearin G."/>
            <person name="Gearin C.R."/>
            <person name="Giannoukos G."/>
            <person name="Goode T."/>
            <person name="Graham J."/>
            <person name="Grandbois E."/>
            <person name="Grewal S."/>
            <person name="Gyaltsen K."/>
            <person name="Hafez N."/>
            <person name="Hagos B."/>
            <person name="Hall J."/>
            <person name="Henson C."/>
            <person name="Hollinger A."/>
            <person name="Honan T."/>
            <person name="Huard M.D."/>
            <person name="Hughes L."/>
            <person name="Hurhula B."/>
            <person name="Husby M.E."/>
            <person name="Kamat A."/>
            <person name="Kanga B."/>
            <person name="Kashin S."/>
            <person name="Khazanovich D."/>
            <person name="Kisner P."/>
            <person name="Lance K."/>
            <person name="Lara M."/>
            <person name="Lee W."/>
            <person name="Lennon N."/>
            <person name="Letendre F."/>
            <person name="LeVine R."/>
            <person name="Lipovsky A."/>
            <person name="Liu X."/>
            <person name="Liu J."/>
            <person name="Liu S."/>
            <person name="Lokyitsang T."/>
            <person name="Lokyitsang Y."/>
            <person name="Lubonja R."/>
            <person name="Lui A."/>
            <person name="MacDonald P."/>
            <person name="Magnisalis V."/>
            <person name="Maru K."/>
            <person name="Matthews C."/>
            <person name="McCusker W."/>
            <person name="McDonough S."/>
            <person name="Mehta T."/>
            <person name="Meldrim J."/>
            <person name="Meneus L."/>
            <person name="Mihai O."/>
            <person name="Mihalev A."/>
            <person name="Mihova T."/>
            <person name="Mittelman R."/>
            <person name="Mlenga V."/>
            <person name="Montmayeur A."/>
            <person name="Mulrain L."/>
            <person name="Navidi A."/>
            <person name="Naylor J."/>
            <person name="Negash T."/>
            <person name="Nguyen T."/>
            <person name="Nguyen N."/>
            <person name="Nicol R."/>
            <person name="Norbu C."/>
            <person name="Norbu N."/>
            <person name="Novod N."/>
            <person name="O'Neill B."/>
            <person name="Osman S."/>
            <person name="Markiewicz E."/>
            <person name="Oyono O.L."/>
            <person name="Patti C."/>
            <person name="Phunkhang P."/>
            <person name="Pierre F."/>
            <person name="Priest M."/>
            <person name="Raghuraman S."/>
            <person name="Rege F."/>
            <person name="Reyes R."/>
            <person name="Rise C."/>
            <person name="Rogov P."/>
            <person name="Ross K."/>
            <person name="Ryan E."/>
            <person name="Settipalli S."/>
            <person name="Shea T."/>
            <person name="Sherpa N."/>
            <person name="Shi L."/>
            <person name="Shih D."/>
            <person name="Sparrow T."/>
            <person name="Spaulding J."/>
            <person name="Stalker J."/>
            <person name="Stange-Thomann N."/>
            <person name="Stavropoulos S."/>
            <person name="Stone C."/>
            <person name="Strader C."/>
            <person name="Tesfaye S."/>
            <person name="Thomson T."/>
            <person name="Thoulutsang Y."/>
            <person name="Thoulutsang D."/>
            <person name="Topham K."/>
            <person name="Topping I."/>
            <person name="Tsamla T."/>
            <person name="Vassiliev H."/>
            <person name="Vo A."/>
            <person name="Wangchuk T."/>
            <person name="Wangdi T."/>
            <person name="Weiand M."/>
            <person name="Wilkinson J."/>
            <person name="Wilson A."/>
            <person name="Yadav S."/>
            <person name="Young G."/>
            <person name="Yu Q."/>
            <person name="Zembek L."/>
            <person name="Zhong D."/>
            <person name="Zimmer A."/>
            <person name="Zwirko Z."/>
            <person name="Jaffe D.B."/>
            <person name="Alvarez P."/>
            <person name="Brockman W."/>
            <person name="Butler J."/>
            <person name="Chin C."/>
            <person name="Gnerre S."/>
            <person name="Grabherr M."/>
            <person name="Kleber M."/>
            <person name="Mauceli E."/>
            <person name="MacCallum I."/>
        </authorList>
    </citation>
    <scope>NUCLEOTIDE SEQUENCE [LARGE SCALE GENOMIC DNA]</scope>
    <source>
        <strain evidence="22">TSC#15081-1352.22</strain>
        <strain evidence="24">Tucson 15081-1352.22</strain>
    </source>
</reference>
<dbReference type="CDD" id="cd00593">
    <property type="entry name" value="RIBOc"/>
    <property type="match status" value="2"/>
</dbReference>
<evidence type="ECO:0000256" key="7">
    <source>
        <dbReference type="ARBA" id="ARBA00022801"/>
    </source>
</evidence>
<dbReference type="InterPro" id="IPR014720">
    <property type="entry name" value="dsRBD_dom"/>
</dbReference>
<dbReference type="OMA" id="YHVNRMC"/>
<dbReference type="Gene3D" id="3.40.50.300">
    <property type="entry name" value="P-loop containing nucleotide triphosphate hydrolases"/>
    <property type="match status" value="2"/>
</dbReference>
<dbReference type="GO" id="GO:0005634">
    <property type="term" value="C:nucleus"/>
    <property type="evidence" value="ECO:0007669"/>
    <property type="project" value="EnsemblMetazoa"/>
</dbReference>
<dbReference type="PROSITE" id="PS51194">
    <property type="entry name" value="HELICASE_CTER"/>
    <property type="match status" value="1"/>
</dbReference>
<dbReference type="Gene3D" id="3.30.160.380">
    <property type="entry name" value="Dicer dimerisation domain"/>
    <property type="match status" value="1"/>
</dbReference>
<feature type="domain" description="RNase III" evidence="17">
    <location>
        <begin position="1440"/>
        <end position="1634"/>
    </location>
</feature>
<evidence type="ECO:0000259" key="21">
    <source>
        <dbReference type="PROSITE" id="PS51327"/>
    </source>
</evidence>
<dbReference type="GO" id="GO:0030422">
    <property type="term" value="P:siRNA processing"/>
    <property type="evidence" value="ECO:0007669"/>
    <property type="project" value="EnsemblMetazoa"/>
</dbReference>
<evidence type="ECO:0000256" key="15">
    <source>
        <dbReference type="PROSITE-ProRule" id="PRU00657"/>
    </source>
</evidence>
<dbReference type="GO" id="GO:0035197">
    <property type="term" value="F:siRNA binding"/>
    <property type="evidence" value="ECO:0007669"/>
    <property type="project" value="EnsemblMetazoa"/>
</dbReference>
<dbReference type="CDD" id="cd18034">
    <property type="entry name" value="DEXHc_dicer"/>
    <property type="match status" value="1"/>
</dbReference>
<keyword evidence="8" id="KW-0347">Helicase</keyword>
<dbReference type="GO" id="GO:0110064">
    <property type="term" value="P:lncRNA catabolic process"/>
    <property type="evidence" value="ECO:0007669"/>
    <property type="project" value="EnsemblMetazoa"/>
</dbReference>
<dbReference type="OrthoDB" id="416741at2759"/>
<dbReference type="HOGENOM" id="CLU_000907_4_4_1"/>
<dbReference type="Pfam" id="PF20932">
    <property type="entry name" value="Dicer_dsRBD"/>
    <property type="match status" value="1"/>
</dbReference>
<keyword evidence="3" id="KW-0540">Nuclease</keyword>
<dbReference type="PANTHER" id="PTHR14950">
    <property type="entry name" value="DICER-RELATED"/>
    <property type="match status" value="1"/>
</dbReference>
<dbReference type="SMART" id="SM00487">
    <property type="entry name" value="DEXDc"/>
    <property type="match status" value="1"/>
</dbReference>
<keyword evidence="4" id="KW-0479">Metal-binding</keyword>
<keyword evidence="24" id="KW-1185">Reference proteome</keyword>
<feature type="domain" description="RNase III" evidence="17">
    <location>
        <begin position="1181"/>
        <end position="1389"/>
    </location>
</feature>
<dbReference type="GO" id="GO:0031054">
    <property type="term" value="P:pre-miRNA processing"/>
    <property type="evidence" value="ECO:0007669"/>
    <property type="project" value="InterPro"/>
</dbReference>
<dbReference type="CDD" id="cd15903">
    <property type="entry name" value="Dicer_PBD"/>
    <property type="match status" value="1"/>
</dbReference>
<evidence type="ECO:0000259" key="19">
    <source>
        <dbReference type="PROSITE" id="PS51192"/>
    </source>
</evidence>
<evidence type="ECO:0000256" key="13">
    <source>
        <dbReference type="ARBA" id="ARBA00023211"/>
    </source>
</evidence>
<dbReference type="InterPro" id="IPR001650">
    <property type="entry name" value="Helicase_C-like"/>
</dbReference>
<keyword evidence="10" id="KW-0460">Magnesium</keyword>
<evidence type="ECO:0000259" key="16">
    <source>
        <dbReference type="PROSITE" id="PS50137"/>
    </source>
</evidence>
<keyword evidence="5" id="KW-0677">Repeat</keyword>
<dbReference type="FunCoup" id="B4KM00">
    <property type="interactions" value="135"/>
</dbReference>
<dbReference type="Gene3D" id="2.170.260.10">
    <property type="entry name" value="paz domain"/>
    <property type="match status" value="1"/>
</dbReference>
<dbReference type="InterPro" id="IPR000999">
    <property type="entry name" value="RNase_III_dom"/>
</dbReference>
<evidence type="ECO:0000256" key="12">
    <source>
        <dbReference type="ARBA" id="ARBA00023158"/>
    </source>
</evidence>
<evidence type="ECO:0000256" key="4">
    <source>
        <dbReference type="ARBA" id="ARBA00022723"/>
    </source>
</evidence>
<dbReference type="Gene3D" id="3.30.160.20">
    <property type="match status" value="1"/>
</dbReference>
<dbReference type="EMBL" id="CH933808">
    <property type="protein sequence ID" value="EDW10789.1"/>
    <property type="molecule type" value="Genomic_DNA"/>
</dbReference>
<evidence type="ECO:0000313" key="22">
    <source>
        <dbReference type="EMBL" id="EDW10789.1"/>
    </source>
</evidence>
<comment type="cofactor">
    <cofactor evidence="1">
        <name>Mn(2+)</name>
        <dbReference type="ChEBI" id="CHEBI:29035"/>
    </cofactor>
</comment>
<evidence type="ECO:0000256" key="5">
    <source>
        <dbReference type="ARBA" id="ARBA00022737"/>
    </source>
</evidence>
<dbReference type="EC" id="3.1.26.3" evidence="22 23"/>
<dbReference type="InterPro" id="IPR014001">
    <property type="entry name" value="Helicase_ATP-bd"/>
</dbReference>
<dbReference type="GO" id="GO:0016442">
    <property type="term" value="C:RISC complex"/>
    <property type="evidence" value="ECO:0007669"/>
    <property type="project" value="EnsemblMetazoa"/>
</dbReference>
<proteinExistence type="inferred from homology"/>
<dbReference type="InterPro" id="IPR048513">
    <property type="entry name" value="Dicer_PBD"/>
</dbReference>
<dbReference type="GO" id="GO:0006309">
    <property type="term" value="P:apoptotic DNA fragmentation"/>
    <property type="evidence" value="ECO:0007669"/>
    <property type="project" value="TreeGrafter"/>
</dbReference>
<evidence type="ECO:0000256" key="2">
    <source>
        <dbReference type="ARBA" id="ARBA00001946"/>
    </source>
</evidence>
<dbReference type="PROSITE" id="PS50137">
    <property type="entry name" value="DS_RBD"/>
    <property type="match status" value="1"/>
</dbReference>
<evidence type="ECO:0000256" key="10">
    <source>
        <dbReference type="ARBA" id="ARBA00022842"/>
    </source>
</evidence>
<dbReference type="InterPro" id="IPR005034">
    <property type="entry name" value="Dicer_dimerisation"/>
</dbReference>
<feature type="domain" description="PAZ" evidence="18">
    <location>
        <begin position="851"/>
        <end position="988"/>
    </location>
</feature>
<dbReference type="Pfam" id="PF04851">
    <property type="entry name" value="ResIII"/>
    <property type="match status" value="1"/>
</dbReference>
<keyword evidence="7 22" id="KW-0378">Hydrolase</keyword>
<sequence length="1728" mass="199268">MSENKETDKLEARSYQLRLVEYIVKRNGIIYLPTGSGKTYVAILALKRFSQNMDKSIEEGGQRALFICNTVELARQQAICVRKLTNFKVGYYVGEQGTDNWKKNKWDEEIHNHQVLVGTAQVILNLISENYMSLTSVSIAILDECHHGTGKHPYHEFMKLVQMQMESGIKKLPRIVGLTGVLIKGNEIKEVAKRLKELETTYCGNIITVSDTKELENVMLHSTKPRESIMTYKSEVQTFGKIEEIRQRIRNYFYTLELQDIGHQPVRMSKGMRIQREPNKKSAIKLQINDFLYQLDNYGIYAGSIAIVSLIVEFEIKRRQAETLSLRNMYRSAITLCESVRHMLVSKLRDMLDDDQMSDDMINTEEVIMNFSTPKVQLFLQYLKQTFANKQPKDICCLVFVERRYTCKCIYGLLLNYIAATPELRNVLFPQFMVGRSGIFHDFDKLERRWLKSAIQEFRDGEANIMICSSVLEEGIDVQACNYVIILDPIKTFNMYVQTKGRARSKEASFMIISSDLEKQKTSTQILQYRKAHADIGEYLKDRVLERADPQLNDINEHFQDDIPPFINGSGAVLLASSALALVHRYCQHMPSDAFGIVLPWFKLLEQEERKAFTKDWAQKYVVSLTLPLNSALRETIYSDAMPYTRLAKISAAFKTCVKLYQMGELNERFLPTTAIERVAEIANIHFEHWKNYGDNVTFKRSDREQINSNMKTYATKYPEELNDAMPQVGATCYAYEISVEPHYDRNDYTSHIYDSLQTRRNYALLLTKRLPRMAEMPLFSHQGKMHAHVAEQPRAVVIQTEEQLEQLQHFHVMIFRDILRIWQPFFVFDRHSNENSFLVVPLSAMPGVDIDWPLVQQFQRLPKAHSRSLAERQQLPPPNPEDFVGTIVTQWYANYDEKRMLVTKVHTDLTPLSMMEEKHQDKNYYEFTMSKYRNYIGDVVHKQQFLIEVRELSDQLNFYVQQRVKSSAQSKARAKVMLIPELCFNFGFPGDLWVKLLFLPSILRRLHYMLHAETLRVRINKYLGLDKMPQNGVDYRPRPLEIDWSLRRNVDHQGNAMHADDYEEPRPLLEPLPTKGVEMAMEKLEITDLEVPWQQYMEPRDIERNVMSTYPVELSYFYNFTKGKNNSFESMEYEDKELWTQLQFKMPEGNIYSSQTRSNKLPAIMPSSTDNGKPVERVELSVLQHSISNDHITPAEQGEYLAAITYAGSVDVFDMERFELLGDCFLKLSATLYLANRYPDWNEGILTQVKSTLVSNRNLLYCLSETDIPQRICSTLFTPKYSWLPPSVSLPQNVKALWKENPGVAALVGPHNLRNLSISEEELFGDGNCGKQSFINFVNGCQANQQSHHAGLDYSSEINFCLGQVQMPDKLIADTLEAILGVVVKNYGLHHGFRMLEYFGICKPDNGKPLTQLLDLQLGGSRMRTNISQHEVDGFLINHQYLEKNLGYTFCDRAYLLQALTHPSNPTNRLTGCYQELEFIGDAILDFLISAYIFEHKTRMTPGQLTDLRSALVNNTTLACICVRHRFHFFILAENALLSESIQNFVQFQETQNHRVTNHVRILMEEKDVQPEPLDSDEELEMAELAAKQAKPAIREADAPKVGEFNISHNVDVPKALGDVLEALIAAVYLDCRDLNTTWQVVYKLFEPELLEFSRNVPLNPIRQLFEHKLAKPTFSSPVMDNNQVMVTCQFICMDKTIKVYGFGNNGKQAKLSAAKHALQKLAKCEA</sequence>
<dbReference type="GO" id="GO:0045089">
    <property type="term" value="P:positive regulation of innate immune response"/>
    <property type="evidence" value="ECO:0007669"/>
    <property type="project" value="EnsemblMetazoa"/>
</dbReference>
<keyword evidence="11 15" id="KW-0694">RNA-binding</keyword>
<evidence type="ECO:0000256" key="11">
    <source>
        <dbReference type="ARBA" id="ARBA00022884"/>
    </source>
</evidence>
<dbReference type="SUPFAM" id="SSF52540">
    <property type="entry name" value="P-loop containing nucleoside triphosphate hydrolases"/>
    <property type="match status" value="1"/>
</dbReference>
<dbReference type="Pfam" id="PF00271">
    <property type="entry name" value="Helicase_C"/>
    <property type="match status" value="1"/>
</dbReference>
<evidence type="ECO:0000256" key="14">
    <source>
        <dbReference type="ARBA" id="ARBA00035116"/>
    </source>
</evidence>
<dbReference type="KEGG" id="dmo:Dmoj_GI21295"/>
<feature type="domain" description="Dicer dsRNA-binding fold" evidence="21">
    <location>
        <begin position="579"/>
        <end position="680"/>
    </location>
</feature>
<dbReference type="Gene3D" id="1.10.1520.10">
    <property type="entry name" value="Ribonuclease III domain"/>
    <property type="match status" value="2"/>
</dbReference>
<dbReference type="GO" id="GO:0003730">
    <property type="term" value="F:mRNA 3'-UTR binding"/>
    <property type="evidence" value="ECO:0007669"/>
    <property type="project" value="EnsemblMetazoa"/>
</dbReference>
<dbReference type="PROSITE" id="PS51192">
    <property type="entry name" value="HELICASE_ATP_BIND_1"/>
    <property type="match status" value="1"/>
</dbReference>
<dbReference type="GO" id="GO:0031507">
    <property type="term" value="P:heterochromatin formation"/>
    <property type="evidence" value="ECO:0007669"/>
    <property type="project" value="EnsemblMetazoa"/>
</dbReference>
<dbReference type="Pfam" id="PF02170">
    <property type="entry name" value="PAZ"/>
    <property type="match status" value="1"/>
</dbReference>
<dbReference type="InterPro" id="IPR003100">
    <property type="entry name" value="PAZ_dom"/>
</dbReference>
<dbReference type="GO" id="GO:0002230">
    <property type="term" value="P:positive regulation of defense response to virus by host"/>
    <property type="evidence" value="ECO:0007669"/>
    <property type="project" value="EnsemblMetazoa"/>
</dbReference>
<evidence type="ECO:0000313" key="24">
    <source>
        <dbReference type="Proteomes" id="UP000009192"/>
    </source>
</evidence>
<dbReference type="Proteomes" id="UP000009192">
    <property type="component" value="Unassembled WGS sequence"/>
</dbReference>
<dbReference type="GO" id="GO:0048471">
    <property type="term" value="C:perinuclear region of cytoplasm"/>
    <property type="evidence" value="ECO:0007669"/>
    <property type="project" value="EnsemblMetazoa"/>
</dbReference>
<dbReference type="PANTHER" id="PTHR14950:SF36">
    <property type="entry name" value="ENDORIBONUCLEASE DCR-2"/>
    <property type="match status" value="1"/>
</dbReference>
<dbReference type="Pfam" id="PF20931">
    <property type="entry name" value="Dicer_platform"/>
    <property type="match status" value="1"/>
</dbReference>
<dbReference type="InterPro" id="IPR027417">
    <property type="entry name" value="P-loop_NTPase"/>
</dbReference>
<dbReference type="GO" id="GO:0004525">
    <property type="term" value="F:ribonuclease III activity"/>
    <property type="evidence" value="ECO:0007669"/>
    <property type="project" value="UniProtKB-EC"/>
</dbReference>
<dbReference type="Pfam" id="PF03368">
    <property type="entry name" value="Dicer_dimer"/>
    <property type="match status" value="1"/>
</dbReference>
<dbReference type="SUPFAM" id="SSF69065">
    <property type="entry name" value="RNase III domain-like"/>
    <property type="match status" value="2"/>
</dbReference>
<dbReference type="GO" id="GO:0098586">
    <property type="term" value="P:cellular response to virus"/>
    <property type="evidence" value="ECO:0007669"/>
    <property type="project" value="EnsemblMetazoa"/>
</dbReference>
<evidence type="ECO:0000259" key="18">
    <source>
        <dbReference type="PROSITE" id="PS50821"/>
    </source>
</evidence>
<feature type="domain" description="Helicase ATP-binding" evidence="19">
    <location>
        <begin position="19"/>
        <end position="200"/>
    </location>
</feature>
<dbReference type="GO" id="GO:0070578">
    <property type="term" value="C:RISC-loading complex"/>
    <property type="evidence" value="ECO:0007669"/>
    <property type="project" value="EnsemblMetazoa"/>
</dbReference>
<dbReference type="GO" id="GO:0004386">
    <property type="term" value="F:helicase activity"/>
    <property type="evidence" value="ECO:0007669"/>
    <property type="project" value="UniProtKB-KW"/>
</dbReference>
<dbReference type="GO" id="GO:0004530">
    <property type="term" value="F:deoxyribonuclease I activity"/>
    <property type="evidence" value="ECO:0007669"/>
    <property type="project" value="TreeGrafter"/>
</dbReference>
<reference evidence="22" key="3">
    <citation type="submission" date="2015-11" db="EMBL/GenBank/DDBJ databases">
        <authorList>
            <consortium name="FlyBase"/>
        </authorList>
    </citation>
    <scope>NUCLEOTIDE SEQUENCE</scope>
    <source>
        <strain evidence="22">TSC#15081-1352.22</strain>
    </source>
</reference>
<feature type="domain" description="Helicase C-terminal" evidence="20">
    <location>
        <begin position="382"/>
        <end position="563"/>
    </location>
</feature>
<dbReference type="GO" id="GO:0046872">
    <property type="term" value="F:metal ion binding"/>
    <property type="evidence" value="ECO:0007669"/>
    <property type="project" value="UniProtKB-KW"/>
</dbReference>
<keyword evidence="13" id="KW-0464">Manganese</keyword>
<dbReference type="PROSITE" id="PS50142">
    <property type="entry name" value="RNASE_3_2"/>
    <property type="match status" value="2"/>
</dbReference>
<dbReference type="GO" id="GO:0008186">
    <property type="term" value="F:ATP-dependent activity, acting on RNA"/>
    <property type="evidence" value="ECO:0007669"/>
    <property type="project" value="EnsemblMetazoa"/>
</dbReference>
<comment type="cofactor">
    <cofactor evidence="2">
        <name>Mg(2+)</name>
        <dbReference type="ChEBI" id="CHEBI:18420"/>
    </cofactor>
</comment>
<dbReference type="GO" id="GO:0009047">
    <property type="term" value="P:dosage compensation by hyperactivation of X chromosome"/>
    <property type="evidence" value="ECO:0007669"/>
    <property type="project" value="EnsemblMetazoa"/>
</dbReference>
<dbReference type="InterPro" id="IPR044441">
    <property type="entry name" value="DICER_DSRM"/>
</dbReference>
<dbReference type="GO" id="GO:0009616">
    <property type="term" value="P:RNAi-mediated antiviral immune response"/>
    <property type="evidence" value="ECO:0007669"/>
    <property type="project" value="EnsemblMetazoa"/>
</dbReference>
<evidence type="ECO:0000259" key="20">
    <source>
        <dbReference type="PROSITE" id="PS51194"/>
    </source>
</evidence>
<keyword evidence="9" id="KW-0067">ATP-binding</keyword>
<dbReference type="Pfam" id="PF00636">
    <property type="entry name" value="Ribonuclease_3"/>
    <property type="match status" value="2"/>
</dbReference>
<organism evidence="22 24">
    <name type="scientific">Drosophila mojavensis</name>
    <name type="common">Fruit fly</name>
    <dbReference type="NCBI Taxonomy" id="7230"/>
    <lineage>
        <taxon>Eukaryota</taxon>
        <taxon>Metazoa</taxon>
        <taxon>Ecdysozoa</taxon>
        <taxon>Arthropoda</taxon>
        <taxon>Hexapoda</taxon>
        <taxon>Insecta</taxon>
        <taxon>Pterygota</taxon>
        <taxon>Neoptera</taxon>
        <taxon>Endopterygota</taxon>
        <taxon>Diptera</taxon>
        <taxon>Brachycera</taxon>
        <taxon>Muscomorpha</taxon>
        <taxon>Ephydroidea</taxon>
        <taxon>Drosophilidae</taxon>
        <taxon>Drosophila</taxon>
    </lineage>
</organism>
<feature type="domain" description="DRBM" evidence="16">
    <location>
        <begin position="1703"/>
        <end position="1725"/>
    </location>
</feature>
<dbReference type="GO" id="GO:0007626">
    <property type="term" value="P:locomotory behavior"/>
    <property type="evidence" value="ECO:0007669"/>
    <property type="project" value="EnsemblMetazoa"/>
</dbReference>
<accession>B4KM00</accession>
<evidence type="ECO:0000256" key="3">
    <source>
        <dbReference type="ARBA" id="ARBA00022722"/>
    </source>
</evidence>
<dbReference type="GO" id="GO:0005524">
    <property type="term" value="F:ATP binding"/>
    <property type="evidence" value="ECO:0007669"/>
    <property type="project" value="UniProtKB-KW"/>
</dbReference>
<keyword evidence="6" id="KW-0547">Nucleotide-binding</keyword>
<name>B4KM00_DROMO</name>
<dbReference type="InParanoid" id="B4KM00"/>
<dbReference type="InterPro" id="IPR006935">
    <property type="entry name" value="Helicase/UvrB_N"/>
</dbReference>
<comment type="similarity">
    <text evidence="14 15">Belongs to the helicase family. Dicer subfamily.</text>
</comment>
<dbReference type="FunFam" id="3.40.50.300:FF:000628">
    <property type="entry name" value="Endoribonuclease Dicer"/>
    <property type="match status" value="1"/>
</dbReference>
<dbReference type="GO" id="GO:0070922">
    <property type="term" value="P:RISC complex assembly"/>
    <property type="evidence" value="ECO:0007669"/>
    <property type="project" value="EnsemblMetazoa"/>
</dbReference>
<reference evidence="22" key="2">
    <citation type="journal article" date="2008" name="Bioinformatics">
        <title>Assembly reconciliation.</title>
        <authorList>
            <person name="Zimin A.V."/>
            <person name="Smith D.R."/>
            <person name="Sutton G."/>
            <person name="Yorke J.A."/>
        </authorList>
    </citation>
    <scope>NUCLEOTIDE SEQUENCE</scope>
    <source>
        <strain evidence="22">TSC#15081-1352.22</strain>
    </source>
</reference>
<dbReference type="GO" id="GO:0045752">
    <property type="term" value="P:positive regulation of Toll signaling pathway"/>
    <property type="evidence" value="ECO:0007669"/>
    <property type="project" value="EnsemblMetazoa"/>
</dbReference>
<dbReference type="InterPro" id="IPR038248">
    <property type="entry name" value="Dicer_dimer_sf"/>
</dbReference>
<evidence type="ECO:0000313" key="23">
    <source>
        <dbReference type="EMBL" id="KRG05485.1"/>
    </source>
</evidence>
<gene>
    <name evidence="22" type="primary">Dmoj\GI21295</name>
    <name evidence="22" type="ORF">Dmoj_GI21295</name>
</gene>
<dbReference type="EMBL" id="CH933808">
    <property type="protein sequence ID" value="KRG05485.1"/>
    <property type="molecule type" value="Genomic_DNA"/>
</dbReference>
<dbReference type="GO" id="GO:0016887">
    <property type="term" value="F:ATP hydrolysis activity"/>
    <property type="evidence" value="ECO:0007669"/>
    <property type="project" value="EnsemblMetazoa"/>
</dbReference>
<dbReference type="PROSITE" id="PS51327">
    <property type="entry name" value="DICER_DSRBF"/>
    <property type="match status" value="1"/>
</dbReference>
<dbReference type="GO" id="GO:0098795">
    <property type="term" value="P:global gene silencing by mRNA cleavage"/>
    <property type="evidence" value="ECO:0007669"/>
    <property type="project" value="EnsemblMetazoa"/>
</dbReference>